<dbReference type="AlphaFoldDB" id="A0A976M9I5"/>
<gene>
    <name evidence="2" type="ORF">MACK_000463</name>
</gene>
<evidence type="ECO:0000256" key="1">
    <source>
        <dbReference type="SAM" id="MobiDB-lite"/>
    </source>
</evidence>
<accession>A0A976M9I5</accession>
<dbReference type="Proteomes" id="UP000244811">
    <property type="component" value="Chromosome 1"/>
</dbReference>
<evidence type="ECO:0000313" key="2">
    <source>
        <dbReference type="EMBL" id="UKK00391.2"/>
    </source>
</evidence>
<protein>
    <submittedName>
        <fullName evidence="2">Uncharacterized protein</fullName>
    </submittedName>
</protein>
<dbReference type="EMBL" id="CP056069">
    <property type="protein sequence ID" value="UKK00391.2"/>
    <property type="molecule type" value="Genomic_DNA"/>
</dbReference>
<organism evidence="2 3">
    <name type="scientific">Theileria orientalis</name>
    <dbReference type="NCBI Taxonomy" id="68886"/>
    <lineage>
        <taxon>Eukaryota</taxon>
        <taxon>Sar</taxon>
        <taxon>Alveolata</taxon>
        <taxon>Apicomplexa</taxon>
        <taxon>Aconoidasida</taxon>
        <taxon>Piroplasmida</taxon>
        <taxon>Theileriidae</taxon>
        <taxon>Theileria</taxon>
    </lineage>
</organism>
<feature type="compositionally biased region" description="Low complexity" evidence="1">
    <location>
        <begin position="441"/>
        <end position="451"/>
    </location>
</feature>
<evidence type="ECO:0000313" key="3">
    <source>
        <dbReference type="Proteomes" id="UP000244811"/>
    </source>
</evidence>
<proteinExistence type="predicted"/>
<feature type="region of interest" description="Disordered" evidence="1">
    <location>
        <begin position="419"/>
        <end position="460"/>
    </location>
</feature>
<reference evidence="2" key="1">
    <citation type="submission" date="2022-07" db="EMBL/GenBank/DDBJ databases">
        <title>Evaluation of T. orientalis genome assembly methods using nanopore sequencing and analysis of variation between genomes.</title>
        <authorList>
            <person name="Yam J."/>
            <person name="Micallef M.L."/>
            <person name="Liu M."/>
            <person name="Djordjevic S.P."/>
            <person name="Bogema D.R."/>
            <person name="Jenkins C."/>
        </authorList>
    </citation>
    <scope>NUCLEOTIDE SEQUENCE</scope>
    <source>
        <strain evidence="2">Goon Nure</strain>
    </source>
</reference>
<name>A0A976M9I5_THEOR</name>
<sequence length="460" mass="50730">MKINTISGYVLVYLLSYGHWNIVVPVRAEGGGTGAGTKTGVDLNIKSDNKSTDKFGYEKVGEYVTYTAKDNNAFKLVKDDKVEVWKASDANSYSGRVELELLPNDGKAVTICLADNKTKLFKKDAKNDPWNEIDTTKLTRGSININYSQESYFYKHEIKGMISTFSPKTGFALNAANEYINGNKKEIWKASNDSDCANKIEVELMSNDSKAVTVFLPDDKTKIFIKTGRSDQWNEIDLSKVNPKTVNIAYDHDSYFYKNELKDKIRTFTAKKGFAFNGANAYVDGDKFELWKTGSEKEFANKIVMDGKKVTIYLKDGTTKDVAKGSDGKWPQQCLGPKTGIYLNLKATAGTQQFNYNKDGKVVTFTARGNKGFKSVESKGTVVWSTDNVSEYASKVVLDGKGKKEKKLTLYLPNNTTKVFKRDGKGKPWNDVSPQAKESAKTAGTTPAGGASQSGGGATK</sequence>